<feature type="repeat" description="WD" evidence="6">
    <location>
        <begin position="90"/>
        <end position="131"/>
    </location>
</feature>
<evidence type="ECO:0000256" key="1">
    <source>
        <dbReference type="ARBA" id="ARBA00004906"/>
    </source>
</evidence>
<sequence length="773" mass="85936">MTLLTSILQRQLVPSPVRRALPVDFALEAFTCIKDDEHLVERREIDVPPFACRFNKTALGGHMLAIADEDGWVQILDSRKTGKRSIIKEWNAHENAVFDIAWMEGEQMLVTASGDQTIRMWDVNRDQCLAVFKGHSCSVKSVDFREDEIFVFASGARDGNVMVWDMRCNRRSGHFYQPINVISNAHFERLPGTRQMSKKKSRRSTSRPVMNSSQQSVTAVLFQGGEKLISAGAVDGKIKIWDLRKTYTNLKNDPVPFHIFPYPGQGVRKHGFSSLVLDSTHSRLFAGCTNDQIYMYSCTSLGQEPLGTFSGHLNSTFYVKSALSPNDMYLLSGSSDNNAYIWKVSDPTAPPIVLKGHLGEVTSVAWCPSDQGKVVTCSDDNSFRIWRINHQACKNDRLNLIGESCKLALQTSVSPVNDKIGASRFQDRTPSSSPSTSPDAKRLLWTPPSKLITNPRLNQISSPVGMATRLNSPTNRTPPQKQNLLTQSPKATMSPPNSKTGLTAHAMHDAKVATRPSFVSSSLSQPPSPESLSSQVSSPKSPAVIKYQSPKQLLASWLRTNSRKRRHSDSVDTTDDTNNSVKSELTLSDKIEENLGDKEKTFVSHNLLQEHGNKEISGQKCLATSPLRKRRCSSDPLNSTTHNSREIKVKPNSSPGKENHVVDQGSMESSKQEERSVSLGKNCNKPVTVKVKNQVSVGERQKNWLTEWSDHCKAKNRGKTIDLQGGEYKDSNETINFANEEKRDNLQATTAQVAEVPKPGRSILTYFKHDVAS</sequence>
<evidence type="ECO:0000256" key="4">
    <source>
        <dbReference type="ARBA" id="ARBA00022786"/>
    </source>
</evidence>
<dbReference type="InterPro" id="IPR051865">
    <property type="entry name" value="WD-repeat_CDT2_adapter"/>
</dbReference>
<dbReference type="EMBL" id="CALNXK010000037">
    <property type="protein sequence ID" value="CAH3122452.1"/>
    <property type="molecule type" value="Genomic_DNA"/>
</dbReference>
<proteinExistence type="inferred from homology"/>
<dbReference type="PROSITE" id="PS50294">
    <property type="entry name" value="WD_REPEATS_REGION"/>
    <property type="match status" value="4"/>
</dbReference>
<organism evidence="8 9">
    <name type="scientific">Porites lobata</name>
    <dbReference type="NCBI Taxonomy" id="104759"/>
    <lineage>
        <taxon>Eukaryota</taxon>
        <taxon>Metazoa</taxon>
        <taxon>Cnidaria</taxon>
        <taxon>Anthozoa</taxon>
        <taxon>Hexacorallia</taxon>
        <taxon>Scleractinia</taxon>
        <taxon>Fungiina</taxon>
        <taxon>Poritidae</taxon>
        <taxon>Porites</taxon>
    </lineage>
</organism>
<dbReference type="PANTHER" id="PTHR22852:SF0">
    <property type="entry name" value="DENTICLELESS PROTEIN HOMOLOG"/>
    <property type="match status" value="1"/>
</dbReference>
<reference evidence="8 9" key="1">
    <citation type="submission" date="2022-05" db="EMBL/GenBank/DDBJ databases">
        <authorList>
            <consortium name="Genoscope - CEA"/>
            <person name="William W."/>
        </authorList>
    </citation>
    <scope>NUCLEOTIDE SEQUENCE [LARGE SCALE GENOMIC DNA]</scope>
</reference>
<feature type="region of interest" description="Disordered" evidence="7">
    <location>
        <begin position="421"/>
        <end position="502"/>
    </location>
</feature>
<evidence type="ECO:0000256" key="3">
    <source>
        <dbReference type="ARBA" id="ARBA00022737"/>
    </source>
</evidence>
<keyword evidence="9" id="KW-1185">Reference proteome</keyword>
<comment type="similarity">
    <text evidence="5">Belongs to the WD repeat cdt2 family.</text>
</comment>
<feature type="repeat" description="WD" evidence="6">
    <location>
        <begin position="354"/>
        <end position="389"/>
    </location>
</feature>
<comment type="pathway">
    <text evidence="1">Protein modification; protein ubiquitination.</text>
</comment>
<feature type="repeat" description="WD" evidence="6">
    <location>
        <begin position="210"/>
        <end position="244"/>
    </location>
</feature>
<dbReference type="InterPro" id="IPR001680">
    <property type="entry name" value="WD40_rpt"/>
</dbReference>
<protein>
    <recommendedName>
        <fullName evidence="10">Denticleless</fullName>
    </recommendedName>
</protein>
<feature type="compositionally biased region" description="Basic residues" evidence="7">
    <location>
        <begin position="196"/>
        <end position="205"/>
    </location>
</feature>
<keyword evidence="3" id="KW-0677">Repeat</keyword>
<name>A0ABN8NU93_9CNID</name>
<dbReference type="Gene3D" id="2.130.10.10">
    <property type="entry name" value="YVTN repeat-like/Quinoprotein amine dehydrogenase"/>
    <property type="match status" value="2"/>
</dbReference>
<gene>
    <name evidence="8" type="ORF">PLOB_00029392</name>
</gene>
<dbReference type="Pfam" id="PF00400">
    <property type="entry name" value="WD40"/>
    <property type="match status" value="5"/>
</dbReference>
<dbReference type="Proteomes" id="UP001159405">
    <property type="component" value="Unassembled WGS sequence"/>
</dbReference>
<dbReference type="PANTHER" id="PTHR22852">
    <property type="entry name" value="LETHAL 2 DENTICLELESS PROTEIN RETINOIC ACID-REGULATED NUCLEAR MATRIX-ASSOCIATED PROTEIN"/>
    <property type="match status" value="1"/>
</dbReference>
<feature type="compositionally biased region" description="Polar residues" evidence="7">
    <location>
        <begin position="451"/>
        <end position="462"/>
    </location>
</feature>
<feature type="compositionally biased region" description="Polar residues" evidence="7">
    <location>
        <begin position="469"/>
        <end position="501"/>
    </location>
</feature>
<evidence type="ECO:0000256" key="2">
    <source>
        <dbReference type="ARBA" id="ARBA00022574"/>
    </source>
</evidence>
<feature type="compositionally biased region" description="Low complexity" evidence="7">
    <location>
        <begin position="516"/>
        <end position="542"/>
    </location>
</feature>
<feature type="region of interest" description="Disordered" evidence="7">
    <location>
        <begin position="558"/>
        <end position="592"/>
    </location>
</feature>
<dbReference type="PROSITE" id="PS00678">
    <property type="entry name" value="WD_REPEATS_1"/>
    <property type="match status" value="2"/>
</dbReference>
<feature type="compositionally biased region" description="Low complexity" evidence="7">
    <location>
        <begin position="429"/>
        <end position="438"/>
    </location>
</feature>
<keyword evidence="2 6" id="KW-0853">WD repeat</keyword>
<dbReference type="SUPFAM" id="SSF50978">
    <property type="entry name" value="WD40 repeat-like"/>
    <property type="match status" value="1"/>
</dbReference>
<accession>A0ABN8NU93</accession>
<dbReference type="InterPro" id="IPR020472">
    <property type="entry name" value="WD40_PAC1"/>
</dbReference>
<dbReference type="SMART" id="SM00320">
    <property type="entry name" value="WD40"/>
    <property type="match status" value="6"/>
</dbReference>
<evidence type="ECO:0000256" key="6">
    <source>
        <dbReference type="PROSITE-ProRule" id="PRU00221"/>
    </source>
</evidence>
<feature type="repeat" description="WD" evidence="6">
    <location>
        <begin position="132"/>
        <end position="167"/>
    </location>
</feature>
<dbReference type="CDD" id="cd00200">
    <property type="entry name" value="WD40"/>
    <property type="match status" value="1"/>
</dbReference>
<dbReference type="InterPro" id="IPR019775">
    <property type="entry name" value="WD40_repeat_CS"/>
</dbReference>
<evidence type="ECO:0000313" key="8">
    <source>
        <dbReference type="EMBL" id="CAH3122452.1"/>
    </source>
</evidence>
<feature type="region of interest" description="Disordered" evidence="7">
    <location>
        <begin position="192"/>
        <end position="212"/>
    </location>
</feature>
<dbReference type="InterPro" id="IPR036322">
    <property type="entry name" value="WD40_repeat_dom_sf"/>
</dbReference>
<keyword evidence="4" id="KW-0833">Ubl conjugation pathway</keyword>
<evidence type="ECO:0000313" key="9">
    <source>
        <dbReference type="Proteomes" id="UP001159405"/>
    </source>
</evidence>
<feature type="region of interest" description="Disordered" evidence="7">
    <location>
        <begin position="619"/>
        <end position="679"/>
    </location>
</feature>
<dbReference type="InterPro" id="IPR015943">
    <property type="entry name" value="WD40/YVTN_repeat-like_dom_sf"/>
</dbReference>
<dbReference type="PROSITE" id="PS50082">
    <property type="entry name" value="WD_REPEATS_2"/>
    <property type="match status" value="5"/>
</dbReference>
<dbReference type="PRINTS" id="PR00320">
    <property type="entry name" value="GPROTEINBRPT"/>
</dbReference>
<feature type="repeat" description="WD" evidence="6">
    <location>
        <begin position="322"/>
        <end position="345"/>
    </location>
</feature>
<evidence type="ECO:0000256" key="5">
    <source>
        <dbReference type="ARBA" id="ARBA00038344"/>
    </source>
</evidence>
<comment type="caution">
    <text evidence="8">The sequence shown here is derived from an EMBL/GenBank/DDBJ whole genome shotgun (WGS) entry which is preliminary data.</text>
</comment>
<evidence type="ECO:0000256" key="7">
    <source>
        <dbReference type="SAM" id="MobiDB-lite"/>
    </source>
</evidence>
<feature type="region of interest" description="Disordered" evidence="7">
    <location>
        <begin position="514"/>
        <end position="543"/>
    </location>
</feature>
<evidence type="ECO:0008006" key="10">
    <source>
        <dbReference type="Google" id="ProtNLM"/>
    </source>
</evidence>